<dbReference type="GO" id="GO:0000049">
    <property type="term" value="F:tRNA binding"/>
    <property type="evidence" value="ECO:0007669"/>
    <property type="project" value="UniProtKB-KW"/>
</dbReference>
<sequence length="241" mass="26442">MAPFANPLVRCVMATITFAIPNTYMNMSGEAVYSVSRELGICHERIIVIHDDMNVPRGTIRVRNSGTCGGQNGVRDIIRKLSPTSPFVRIRYGIGRPPSHAVCTGDHHSSQCCDMASSPTPGGDGTTAPTSRCAGFEVEDQISHVLGTWTSDEVILHERLFQPLFPGLRECVHLIDSCHDPLVARYLTRNLFEQLLIDTIIYPPMRAASRFRQYLHRLGAPSFLSTIATATATTAAADDDD</sequence>
<evidence type="ECO:0000313" key="4">
    <source>
        <dbReference type="EMBL" id="JAP99925.1"/>
    </source>
</evidence>
<proteinExistence type="predicted"/>
<evidence type="ECO:0000256" key="2">
    <source>
        <dbReference type="ARBA" id="ARBA00022801"/>
    </source>
</evidence>
<dbReference type="PANTHER" id="PTHR17224">
    <property type="entry name" value="PEPTIDYL-TRNA HYDROLASE"/>
    <property type="match status" value="1"/>
</dbReference>
<feature type="non-terminal residue" evidence="4">
    <location>
        <position position="241"/>
    </location>
</feature>
<dbReference type="SUPFAM" id="SSF53178">
    <property type="entry name" value="Peptidyl-tRNA hydrolase-like"/>
    <property type="match status" value="1"/>
</dbReference>
<dbReference type="PANTHER" id="PTHR17224:SF1">
    <property type="entry name" value="PEPTIDYL-TRNA HYDROLASE"/>
    <property type="match status" value="1"/>
</dbReference>
<dbReference type="InterPro" id="IPR036416">
    <property type="entry name" value="Pept_tRNA_hydro_sf"/>
</dbReference>
<evidence type="ECO:0000256" key="1">
    <source>
        <dbReference type="ARBA" id="ARBA00022555"/>
    </source>
</evidence>
<dbReference type="GO" id="GO:0004045">
    <property type="term" value="F:peptidyl-tRNA hydrolase activity"/>
    <property type="evidence" value="ECO:0007669"/>
    <property type="project" value="InterPro"/>
</dbReference>
<evidence type="ECO:0000256" key="3">
    <source>
        <dbReference type="ARBA" id="ARBA00022884"/>
    </source>
</evidence>
<accession>A0A146KXR3</accession>
<keyword evidence="2 4" id="KW-0378">Hydrolase</keyword>
<reference evidence="4" key="1">
    <citation type="journal article" date="2016" name="Gigascience">
        <title>De novo construction of an expanded transcriptome assembly for the western tarnished plant bug, Lygus hesperus.</title>
        <authorList>
            <person name="Tassone E.E."/>
            <person name="Geib S.M."/>
            <person name="Hall B."/>
            <person name="Fabrick J.A."/>
            <person name="Brent C.S."/>
            <person name="Hull J.J."/>
        </authorList>
    </citation>
    <scope>NUCLEOTIDE SEQUENCE</scope>
</reference>
<dbReference type="InterPro" id="IPR001328">
    <property type="entry name" value="Pept_tRNA_hydro"/>
</dbReference>
<keyword evidence="1" id="KW-0820">tRNA-binding</keyword>
<dbReference type="Pfam" id="PF01195">
    <property type="entry name" value="Pept_tRNA_hydro"/>
    <property type="match status" value="1"/>
</dbReference>
<name>A0A146KXR3_LYGHE</name>
<dbReference type="AlphaFoldDB" id="A0A146KXR3"/>
<dbReference type="Gene3D" id="3.40.50.1470">
    <property type="entry name" value="Peptidyl-tRNA hydrolase"/>
    <property type="match status" value="1"/>
</dbReference>
<keyword evidence="3" id="KW-0694">RNA-binding</keyword>
<protein>
    <submittedName>
        <fullName evidence="4">Peptidyl-tRNA hydrolase</fullName>
    </submittedName>
</protein>
<dbReference type="EMBL" id="GDHC01018703">
    <property type="protein sequence ID" value="JAP99925.1"/>
    <property type="molecule type" value="Transcribed_RNA"/>
</dbReference>
<organism evidence="4">
    <name type="scientific">Lygus hesperus</name>
    <name type="common">Western plant bug</name>
    <dbReference type="NCBI Taxonomy" id="30085"/>
    <lineage>
        <taxon>Eukaryota</taxon>
        <taxon>Metazoa</taxon>
        <taxon>Ecdysozoa</taxon>
        <taxon>Arthropoda</taxon>
        <taxon>Hexapoda</taxon>
        <taxon>Insecta</taxon>
        <taxon>Pterygota</taxon>
        <taxon>Neoptera</taxon>
        <taxon>Paraneoptera</taxon>
        <taxon>Hemiptera</taxon>
        <taxon>Heteroptera</taxon>
        <taxon>Panheteroptera</taxon>
        <taxon>Cimicomorpha</taxon>
        <taxon>Miridae</taxon>
        <taxon>Mirini</taxon>
        <taxon>Lygus</taxon>
    </lineage>
</organism>
<gene>
    <name evidence="4" type="primary">pth</name>
    <name evidence="4" type="ORF">g.8352</name>
</gene>